<evidence type="ECO:0000256" key="2">
    <source>
        <dbReference type="ARBA" id="ARBA00022692"/>
    </source>
</evidence>
<dbReference type="OMA" id="WGYANWQ"/>
<organism evidence="7 8">
    <name type="scientific">Haemonchus contortus</name>
    <name type="common">Barber pole worm</name>
    <dbReference type="NCBI Taxonomy" id="6289"/>
    <lineage>
        <taxon>Eukaryota</taxon>
        <taxon>Metazoa</taxon>
        <taxon>Ecdysozoa</taxon>
        <taxon>Nematoda</taxon>
        <taxon>Chromadorea</taxon>
        <taxon>Rhabditida</taxon>
        <taxon>Rhabditina</taxon>
        <taxon>Rhabditomorpha</taxon>
        <taxon>Strongyloidea</taxon>
        <taxon>Trichostrongylidae</taxon>
        <taxon>Haemonchus</taxon>
    </lineage>
</organism>
<keyword evidence="7" id="KW-1185">Reference proteome</keyword>
<reference evidence="8" key="1">
    <citation type="submission" date="2020-12" db="UniProtKB">
        <authorList>
            <consortium name="WormBaseParasite"/>
        </authorList>
    </citation>
    <scope>IDENTIFICATION</scope>
    <source>
        <strain evidence="8">MHco3</strain>
    </source>
</reference>
<evidence type="ECO:0000259" key="6">
    <source>
        <dbReference type="Pfam" id="PF06271"/>
    </source>
</evidence>
<dbReference type="AlphaFoldDB" id="A0A7I4YFB7"/>
<dbReference type="PANTHER" id="PTHR13659">
    <property type="entry name" value="AUTOSOMAL HIGHLY CONSERVED PROTEIN"/>
    <property type="match status" value="1"/>
</dbReference>
<dbReference type="GO" id="GO:0016020">
    <property type="term" value="C:membrane"/>
    <property type="evidence" value="ECO:0007669"/>
    <property type="project" value="UniProtKB-SubCell"/>
</dbReference>
<evidence type="ECO:0000256" key="1">
    <source>
        <dbReference type="ARBA" id="ARBA00004141"/>
    </source>
</evidence>
<name>A0A7I4YFB7_HAECO</name>
<evidence type="ECO:0000256" key="5">
    <source>
        <dbReference type="SAM" id="Phobius"/>
    </source>
</evidence>
<protein>
    <submittedName>
        <fullName evidence="8">RDD family protein</fullName>
    </submittedName>
</protein>
<evidence type="ECO:0000313" key="7">
    <source>
        <dbReference type="Proteomes" id="UP000025227"/>
    </source>
</evidence>
<feature type="transmembrane region" description="Helical" evidence="5">
    <location>
        <begin position="136"/>
        <end position="158"/>
    </location>
</feature>
<evidence type="ECO:0000256" key="4">
    <source>
        <dbReference type="ARBA" id="ARBA00023136"/>
    </source>
</evidence>
<keyword evidence="2 5" id="KW-0812">Transmembrane</keyword>
<dbReference type="WBParaSite" id="HCON_00085930-00001">
    <property type="protein sequence ID" value="HCON_00085930-00001"/>
    <property type="gene ID" value="HCON_00085930"/>
</dbReference>
<evidence type="ECO:0000256" key="3">
    <source>
        <dbReference type="ARBA" id="ARBA00022989"/>
    </source>
</evidence>
<feature type="domain" description="RDD" evidence="6">
    <location>
        <begin position="130"/>
        <end position="294"/>
    </location>
</feature>
<dbReference type="InterPro" id="IPR039871">
    <property type="entry name" value="FAM8A1"/>
</dbReference>
<dbReference type="OrthoDB" id="10061042at2759"/>
<dbReference type="PANTHER" id="PTHR13659:SF5">
    <property type="entry name" value="PROTEIN FAM8A1"/>
    <property type="match status" value="1"/>
</dbReference>
<keyword evidence="3 5" id="KW-1133">Transmembrane helix</keyword>
<accession>A0A7I4YFB7</accession>
<sequence>MAESSSEGHGEFSFSNIKGRISSHPTLQQYCDELRKWMSEVTCWQTFHQYNVAVMAYHDRVRIWEAFSPTSELRQRRHDPWLGNAEQNDPNAEERRVLDLRRSLPASAREIAVIHNPNGPDLLAVQFKLASYLRRFLAEVIDFIFAFFIKLMLVYYLVEMELVDLSRFDKLLGNEADLQTLVDVTQELFPLELLGKLACSLLEALCLSQSLFPRFLGQTPGKYIMRVRVIDCGSVTPVAGAPPDVVRVTGVLSIPFKAAILRSMLKNILINSLVPFSTVAFAFNHNRAIYDILARTIVIVD</sequence>
<dbReference type="Pfam" id="PF06271">
    <property type="entry name" value="RDD"/>
    <property type="match status" value="1"/>
</dbReference>
<keyword evidence="4 5" id="KW-0472">Membrane</keyword>
<proteinExistence type="predicted"/>
<dbReference type="InterPro" id="IPR010432">
    <property type="entry name" value="RDD"/>
</dbReference>
<evidence type="ECO:0000313" key="8">
    <source>
        <dbReference type="WBParaSite" id="HCON_00085930-00001"/>
    </source>
</evidence>
<comment type="subcellular location">
    <subcellularLocation>
        <location evidence="1">Membrane</location>
        <topology evidence="1">Multi-pass membrane protein</topology>
    </subcellularLocation>
</comment>
<dbReference type="Proteomes" id="UP000025227">
    <property type="component" value="Unplaced"/>
</dbReference>